<evidence type="ECO:0000313" key="2">
    <source>
        <dbReference type="Proteomes" id="UP000720189"/>
    </source>
</evidence>
<protein>
    <submittedName>
        <fullName evidence="1">Uncharacterized protein</fullName>
    </submittedName>
</protein>
<comment type="caution">
    <text evidence="1">The sequence shown here is derived from an EMBL/GenBank/DDBJ whole genome shotgun (WGS) entry which is preliminary data.</text>
</comment>
<dbReference type="AlphaFoldDB" id="A0A9P9JQI3"/>
<organism evidence="1 2">
    <name type="scientific">Fusarium redolens</name>
    <dbReference type="NCBI Taxonomy" id="48865"/>
    <lineage>
        <taxon>Eukaryota</taxon>
        <taxon>Fungi</taxon>
        <taxon>Dikarya</taxon>
        <taxon>Ascomycota</taxon>
        <taxon>Pezizomycotina</taxon>
        <taxon>Sordariomycetes</taxon>
        <taxon>Hypocreomycetidae</taxon>
        <taxon>Hypocreales</taxon>
        <taxon>Nectriaceae</taxon>
        <taxon>Fusarium</taxon>
        <taxon>Fusarium redolens species complex</taxon>
    </lineage>
</organism>
<name>A0A9P9JQI3_FUSRE</name>
<keyword evidence="2" id="KW-1185">Reference proteome</keyword>
<evidence type="ECO:0000313" key="1">
    <source>
        <dbReference type="EMBL" id="KAH7224427.1"/>
    </source>
</evidence>
<reference evidence="1" key="1">
    <citation type="journal article" date="2021" name="Nat. Commun.">
        <title>Genetic determinants of endophytism in the Arabidopsis root mycobiome.</title>
        <authorList>
            <person name="Mesny F."/>
            <person name="Miyauchi S."/>
            <person name="Thiergart T."/>
            <person name="Pickel B."/>
            <person name="Atanasova L."/>
            <person name="Karlsson M."/>
            <person name="Huettel B."/>
            <person name="Barry K.W."/>
            <person name="Haridas S."/>
            <person name="Chen C."/>
            <person name="Bauer D."/>
            <person name="Andreopoulos W."/>
            <person name="Pangilinan J."/>
            <person name="LaButti K."/>
            <person name="Riley R."/>
            <person name="Lipzen A."/>
            <person name="Clum A."/>
            <person name="Drula E."/>
            <person name="Henrissat B."/>
            <person name="Kohler A."/>
            <person name="Grigoriev I.V."/>
            <person name="Martin F.M."/>
            <person name="Hacquard S."/>
        </authorList>
    </citation>
    <scope>NUCLEOTIDE SEQUENCE</scope>
    <source>
        <strain evidence="1">MPI-CAGE-AT-0023</strain>
    </source>
</reference>
<sequence>MSAQFNDHVFINLSPRDFRPGGSESFESLASPFEEGFPLPQSVNSFDGLQTIKAAEETCVSGLPYMMDLRSPLADYQSFFQSQISSPDHQRDKHMPERRRSSIINGLPQTPGWWLSHTAPDEDKFPRAPSSRTSLNTMSTFQWAKTGTPSANSGNPYESLFHEPREQASVIRQVIGSRMVYRNDQSEYLVHRSDYPDHKFSWVSKDIIRSVAMNKVNEFNCQRRLPCYKGPRGEMFTRKNAPHCSPADEETCVGCAQCGRGCS</sequence>
<gene>
    <name evidence="1" type="ORF">BKA55DRAFT_717204</name>
</gene>
<proteinExistence type="predicted"/>
<dbReference type="OrthoDB" id="5006384at2759"/>
<dbReference type="RefSeq" id="XP_046042488.1">
    <property type="nucleotide sequence ID" value="XM_046200915.1"/>
</dbReference>
<dbReference type="EMBL" id="JAGMUX010000026">
    <property type="protein sequence ID" value="KAH7224427.1"/>
    <property type="molecule type" value="Genomic_DNA"/>
</dbReference>
<accession>A0A9P9JQI3</accession>
<dbReference type="GeneID" id="70230869"/>
<dbReference type="Proteomes" id="UP000720189">
    <property type="component" value="Unassembled WGS sequence"/>
</dbReference>